<proteinExistence type="predicted"/>
<reference evidence="1 2" key="1">
    <citation type="submission" date="2020-07" db="EMBL/GenBank/DDBJ databases">
        <authorList>
            <person name="Maaloum M."/>
        </authorList>
    </citation>
    <scope>NUCLEOTIDE SEQUENCE [LARGE SCALE GENOMIC DNA]</scope>
    <source>
        <strain evidence="1 2">GCS-AN-3</strain>
    </source>
</reference>
<keyword evidence="2" id="KW-1185">Reference proteome</keyword>
<protein>
    <submittedName>
        <fullName evidence="1">Uncharacterized protein</fullName>
    </submittedName>
</protein>
<gene>
    <name evidence="1" type="ORF">H0I39_14325</name>
</gene>
<comment type="caution">
    <text evidence="1">The sequence shown here is derived from an EMBL/GenBank/DDBJ whole genome shotgun (WGS) entry which is preliminary data.</text>
</comment>
<dbReference type="AlphaFoldDB" id="A0A853IYQ0"/>
<organism evidence="1 2">
    <name type="scientific">Ottowia beijingensis</name>
    <dbReference type="NCBI Taxonomy" id="1207057"/>
    <lineage>
        <taxon>Bacteria</taxon>
        <taxon>Pseudomonadati</taxon>
        <taxon>Pseudomonadota</taxon>
        <taxon>Betaproteobacteria</taxon>
        <taxon>Burkholderiales</taxon>
        <taxon>Comamonadaceae</taxon>
        <taxon>Ottowia</taxon>
    </lineage>
</organism>
<evidence type="ECO:0000313" key="2">
    <source>
        <dbReference type="Proteomes" id="UP000589716"/>
    </source>
</evidence>
<accession>A0A853IYQ0</accession>
<evidence type="ECO:0000313" key="1">
    <source>
        <dbReference type="EMBL" id="NZA02639.1"/>
    </source>
</evidence>
<sequence>MTAVLLAATLLRPRPDGHAVHRHPQAMCGERVGMLHIYYIKTPAGQEEMNARGPGLNARERQIMLMCSGQRPLQVLIELFGESVVRELHELVVQGYLQAVRRLPDPTPHPAGVLQAAPDFASARLQTRLTHTRDFITVVAQSLGTTLARELVLAYSRTTDPEAVLTYAGGLLELLFRAGDRSRTLRVGYKIADLLPRALVPQMVDRLLDGPNPDMAAALYEHLLSGQDVVSFDDGTL</sequence>
<dbReference type="RefSeq" id="WP_180550956.1">
    <property type="nucleotide sequence ID" value="NZ_JACCKX010000001.1"/>
</dbReference>
<name>A0A853IYQ0_9BURK</name>
<dbReference type="Proteomes" id="UP000589716">
    <property type="component" value="Unassembled WGS sequence"/>
</dbReference>
<dbReference type="EMBL" id="JACCKX010000001">
    <property type="protein sequence ID" value="NZA02639.1"/>
    <property type="molecule type" value="Genomic_DNA"/>
</dbReference>